<gene>
    <name evidence="2" type="ORF">GCM10009831_21670</name>
</gene>
<dbReference type="Gene3D" id="3.30.530.20">
    <property type="match status" value="1"/>
</dbReference>
<accession>A0ABP4UUN2</accession>
<dbReference type="InterPro" id="IPR023393">
    <property type="entry name" value="START-like_dom_sf"/>
</dbReference>
<reference evidence="3" key="1">
    <citation type="journal article" date="2019" name="Int. J. Syst. Evol. Microbiol.">
        <title>The Global Catalogue of Microorganisms (GCM) 10K type strain sequencing project: providing services to taxonomists for standard genome sequencing and annotation.</title>
        <authorList>
            <consortium name="The Broad Institute Genomics Platform"/>
            <consortium name="The Broad Institute Genome Sequencing Center for Infectious Disease"/>
            <person name="Wu L."/>
            <person name="Ma J."/>
        </authorList>
    </citation>
    <scope>NUCLEOTIDE SEQUENCE [LARGE SCALE GENOMIC DNA]</scope>
    <source>
        <strain evidence="3">JCM 16002</strain>
    </source>
</reference>
<sequence length="175" mass="19359">MLPGVWARRSGTHVPIFLPGQARAGSFPAMAVSVQSVVKIETGVPEIMEVLADVESLVDWSSAHRAVEVREADDEGWPIVVWERVSQYGVTDEMVVRYEWYDGEVSWSLVESGSQKVQNARYVLTDNGDGTTEVVFDLEVDLKIKLPGAVVKKAQKHIADVATTGLRDEVLRRHG</sequence>
<feature type="domain" description="Coenzyme Q-binding protein COQ10 START" evidence="1">
    <location>
        <begin position="45"/>
        <end position="162"/>
    </location>
</feature>
<evidence type="ECO:0000259" key="1">
    <source>
        <dbReference type="Pfam" id="PF03364"/>
    </source>
</evidence>
<dbReference type="PANTHER" id="PTHR39683">
    <property type="entry name" value="CONSERVED PROTEIN TB16.3"/>
    <property type="match status" value="1"/>
</dbReference>
<dbReference type="Proteomes" id="UP001500383">
    <property type="component" value="Unassembled WGS sequence"/>
</dbReference>
<organism evidence="2 3">
    <name type="scientific">Dietzia cercidiphylli</name>
    <dbReference type="NCBI Taxonomy" id="498199"/>
    <lineage>
        <taxon>Bacteria</taxon>
        <taxon>Bacillati</taxon>
        <taxon>Actinomycetota</taxon>
        <taxon>Actinomycetes</taxon>
        <taxon>Mycobacteriales</taxon>
        <taxon>Dietziaceae</taxon>
        <taxon>Dietzia</taxon>
    </lineage>
</organism>
<dbReference type="PANTHER" id="PTHR39683:SF4">
    <property type="entry name" value="COENZYME Q-BINDING PROTEIN COQ10 START DOMAIN-CONTAINING PROTEIN"/>
    <property type="match status" value="1"/>
</dbReference>
<dbReference type="InterPro" id="IPR005031">
    <property type="entry name" value="COQ10_START"/>
</dbReference>
<name>A0ABP4UUN2_9ACTN</name>
<evidence type="ECO:0000313" key="2">
    <source>
        <dbReference type="EMBL" id="GAA1711677.1"/>
    </source>
</evidence>
<comment type="caution">
    <text evidence="2">The sequence shown here is derived from an EMBL/GenBank/DDBJ whole genome shotgun (WGS) entry which is preliminary data.</text>
</comment>
<protein>
    <submittedName>
        <fullName evidence="2">SRPBCC family protein</fullName>
    </submittedName>
</protein>
<dbReference type="SUPFAM" id="SSF55961">
    <property type="entry name" value="Bet v1-like"/>
    <property type="match status" value="1"/>
</dbReference>
<evidence type="ECO:0000313" key="3">
    <source>
        <dbReference type="Proteomes" id="UP001500383"/>
    </source>
</evidence>
<dbReference type="Pfam" id="PF03364">
    <property type="entry name" value="Polyketide_cyc"/>
    <property type="match status" value="1"/>
</dbReference>
<proteinExistence type="predicted"/>
<keyword evidence="3" id="KW-1185">Reference proteome</keyword>
<dbReference type="EMBL" id="BAAAQG010000010">
    <property type="protein sequence ID" value="GAA1711677.1"/>
    <property type="molecule type" value="Genomic_DNA"/>
</dbReference>